<sequence>MSGLTNPSSTDDQTTMTTDHVTSQKQTSDPPDLPDATSVIGPQATNISPTRDFLSSTLQESTEAVASGVSSTVNTSPGSTRSATTPSISGLTSAESTEDGDDPVPSQGSPTVLRGTSISSTTAEKESSTAPQGSESPPSSTTTSSRVRPPNLVSTIFKKNVSQKQGSCGTGDGFPVRSVLRCAAACLGATEHPCQGYDVNRNSDGGLECVLNTGSGHAHSECDFFKYM</sequence>
<protein>
    <submittedName>
        <fullName evidence="2">Uncharacterized protein</fullName>
    </submittedName>
</protein>
<feature type="region of interest" description="Disordered" evidence="1">
    <location>
        <begin position="1"/>
        <end position="150"/>
    </location>
</feature>
<feature type="compositionally biased region" description="Polar residues" evidence="1">
    <location>
        <begin position="43"/>
        <end position="95"/>
    </location>
</feature>
<proteinExistence type="predicted"/>
<reference evidence="3" key="1">
    <citation type="submission" date="2015-02" db="EMBL/GenBank/DDBJ databases">
        <title>Genome sequencing for Strongylocentrotus purpuratus.</title>
        <authorList>
            <person name="Murali S."/>
            <person name="Liu Y."/>
            <person name="Vee V."/>
            <person name="English A."/>
            <person name="Wang M."/>
            <person name="Skinner E."/>
            <person name="Han Y."/>
            <person name="Muzny D.M."/>
            <person name="Worley K.C."/>
            <person name="Gibbs R.A."/>
        </authorList>
    </citation>
    <scope>NUCLEOTIDE SEQUENCE</scope>
</reference>
<accession>A0A7M7HMR0</accession>
<keyword evidence="3" id="KW-1185">Reference proteome</keyword>
<evidence type="ECO:0000313" key="3">
    <source>
        <dbReference type="Proteomes" id="UP000007110"/>
    </source>
</evidence>
<organism evidence="2 3">
    <name type="scientific">Strongylocentrotus purpuratus</name>
    <name type="common">Purple sea urchin</name>
    <dbReference type="NCBI Taxonomy" id="7668"/>
    <lineage>
        <taxon>Eukaryota</taxon>
        <taxon>Metazoa</taxon>
        <taxon>Echinodermata</taxon>
        <taxon>Eleutherozoa</taxon>
        <taxon>Echinozoa</taxon>
        <taxon>Echinoidea</taxon>
        <taxon>Euechinoidea</taxon>
        <taxon>Echinacea</taxon>
        <taxon>Camarodonta</taxon>
        <taxon>Echinidea</taxon>
        <taxon>Strongylocentrotidae</taxon>
        <taxon>Strongylocentrotus</taxon>
    </lineage>
</organism>
<reference evidence="2" key="2">
    <citation type="submission" date="2021-01" db="UniProtKB">
        <authorList>
            <consortium name="EnsemblMetazoa"/>
        </authorList>
    </citation>
    <scope>IDENTIFICATION</scope>
</reference>
<dbReference type="AlphaFoldDB" id="A0A7M7HMR0"/>
<dbReference type="RefSeq" id="XP_011681633.2">
    <property type="nucleotide sequence ID" value="XM_011683331.2"/>
</dbReference>
<dbReference type="InParanoid" id="A0A7M7HMR0"/>
<name>A0A7M7HMR0_STRPU</name>
<dbReference type="Proteomes" id="UP000007110">
    <property type="component" value="Unassembled WGS sequence"/>
</dbReference>
<evidence type="ECO:0000256" key="1">
    <source>
        <dbReference type="SAM" id="MobiDB-lite"/>
    </source>
</evidence>
<feature type="compositionally biased region" description="Low complexity" evidence="1">
    <location>
        <begin position="8"/>
        <end position="23"/>
    </location>
</feature>
<dbReference type="KEGG" id="spu:105446447"/>
<dbReference type="EnsemblMetazoa" id="XM_011683331">
    <property type="protein sequence ID" value="XP_011681633"/>
    <property type="gene ID" value="LOC105446447"/>
</dbReference>
<evidence type="ECO:0000313" key="2">
    <source>
        <dbReference type="EnsemblMetazoa" id="XP_011681633"/>
    </source>
</evidence>
<dbReference type="GeneID" id="105446447"/>
<feature type="compositionally biased region" description="Low complexity" evidence="1">
    <location>
        <begin position="116"/>
        <end position="145"/>
    </location>
</feature>